<feature type="region of interest" description="Disordered" evidence="1">
    <location>
        <begin position="172"/>
        <end position="254"/>
    </location>
</feature>
<evidence type="ECO:0000256" key="1">
    <source>
        <dbReference type="SAM" id="MobiDB-lite"/>
    </source>
</evidence>
<protein>
    <submittedName>
        <fullName evidence="3">Uncharacterized protein</fullName>
    </submittedName>
</protein>
<keyword evidence="4" id="KW-1185">Reference proteome</keyword>
<feature type="chain" id="PRO_5042288080" evidence="2">
    <location>
        <begin position="26"/>
        <end position="254"/>
    </location>
</feature>
<reference evidence="3" key="1">
    <citation type="submission" date="2023-07" db="EMBL/GenBank/DDBJ databases">
        <title>Genomic Encyclopedia of Type Strains, Phase IV (KMG-IV): sequencing the most valuable type-strain genomes for metagenomic binning, comparative biology and taxonomic classification.</title>
        <authorList>
            <person name="Goeker M."/>
        </authorList>
    </citation>
    <scope>NUCLEOTIDE SEQUENCE</scope>
    <source>
        <strain evidence="3">DSM 24202</strain>
    </source>
</reference>
<accession>A0AAE3VFS7</accession>
<keyword evidence="2" id="KW-0732">Signal</keyword>
<proteinExistence type="predicted"/>
<feature type="compositionally biased region" description="Pro residues" evidence="1">
    <location>
        <begin position="227"/>
        <end position="246"/>
    </location>
</feature>
<evidence type="ECO:0000256" key="2">
    <source>
        <dbReference type="SAM" id="SignalP"/>
    </source>
</evidence>
<dbReference type="Proteomes" id="UP001238163">
    <property type="component" value="Unassembled WGS sequence"/>
</dbReference>
<comment type="caution">
    <text evidence="3">The sequence shown here is derived from an EMBL/GenBank/DDBJ whole genome shotgun (WGS) entry which is preliminary data.</text>
</comment>
<feature type="signal peptide" evidence="2">
    <location>
        <begin position="1"/>
        <end position="25"/>
    </location>
</feature>
<evidence type="ECO:0000313" key="3">
    <source>
        <dbReference type="EMBL" id="MDQ0289698.1"/>
    </source>
</evidence>
<dbReference type="AlphaFoldDB" id="A0AAE3VFS7"/>
<organism evidence="3 4">
    <name type="scientific">Oligosphaera ethanolica</name>
    <dbReference type="NCBI Taxonomy" id="760260"/>
    <lineage>
        <taxon>Bacteria</taxon>
        <taxon>Pseudomonadati</taxon>
        <taxon>Lentisphaerota</taxon>
        <taxon>Oligosphaeria</taxon>
        <taxon>Oligosphaerales</taxon>
        <taxon>Oligosphaeraceae</taxon>
        <taxon>Oligosphaera</taxon>
    </lineage>
</organism>
<gene>
    <name evidence="3" type="ORF">J3R75_001805</name>
</gene>
<dbReference type="RefSeq" id="WP_307261151.1">
    <property type="nucleotide sequence ID" value="NZ_JAUSVL010000001.1"/>
</dbReference>
<dbReference type="EMBL" id="JAUSVL010000001">
    <property type="protein sequence ID" value="MDQ0289698.1"/>
    <property type="molecule type" value="Genomic_DNA"/>
</dbReference>
<feature type="compositionally biased region" description="Low complexity" evidence="1">
    <location>
        <begin position="181"/>
        <end position="226"/>
    </location>
</feature>
<sequence length="254" mass="25883">MKRIAWGCFGLLLLTALTAASAAVAFPVKIHAGTIEKMERLETPLAFVKLGEALAAGDTSAPEIVPAWLREDRPAPEGQVYVVFTVAVLSDRSLSRFDYALAADGQQYPCLGLALEQTNVFDERRIEQRGAGVVKLAFACPATASDASLVSRYPDLPLSAVNDIVLIEKIPEPEPEPTPAAPVAEGAAPVADGAAPVADGAAPVADGAAPVADGAAPVAAPVEAAPTPAPAAAPAPAPAAPKPAPKPADDIFTF</sequence>
<evidence type="ECO:0000313" key="4">
    <source>
        <dbReference type="Proteomes" id="UP001238163"/>
    </source>
</evidence>
<name>A0AAE3VFS7_9BACT</name>